<feature type="compositionally biased region" description="Polar residues" evidence="1">
    <location>
        <begin position="88"/>
        <end position="101"/>
    </location>
</feature>
<feature type="compositionally biased region" description="Basic and acidic residues" evidence="1">
    <location>
        <begin position="482"/>
        <end position="496"/>
    </location>
</feature>
<dbReference type="AlphaFoldDB" id="A0A1X0NMP9"/>
<sequence>MSDKSRRSSGGSGRGLAEPQLHSSRRASPRSRSGGNDSGERQAQRRSNSGGLNDKERGRDAVPTSGRHHSRSGSDGSMGDKYHPRRSGSGSSRAFTKSPVSEQMKATPLRNSNGRQENSRSRRDYSQERGKAVSHDELLHLLRKKGSLTDIRPDMYRLDLKQKDDLRFLYETQHRVDPELVPISKHITPGKWKQMNQSHIFDPPPPPTPQKKPTSDKKKDGLGTIARFLLNAEDQTKSPARGRSHRHCNASGSALWLFGGNDSNGVGENINDPRFISPRRGTRLVPNHPSDQLGRDLLAREPLSGEIAPRHGVRTMKAVQAFEATQPKLTLPPRKQSARFTNAMRTHSAGGDNDILGVRGRREHMMRRSRSASVPSNDPYGHEEEDRTMRPRSSKPRSTRSQTSSRRSETRSETRSQTRSECSMERRSNAPFGEEEESRVNRTRRHHGSSHHSSRHNSSSCGSVTSSPSVKNTKRPHSHSSRRSDSGRGSHRRNDGTESYVSSSYETGSYTTSAMWEEEERHHQKLRNHRQSEDLLVSPRIRTGRARVPGHSITASHIVFGDERPLKSPRVVKQSTQLRSPQMHNILTWA</sequence>
<keyword evidence="3" id="KW-1185">Reference proteome</keyword>
<name>A0A1X0NMP9_9TRYP</name>
<dbReference type="VEuPathDB" id="TriTrypDB:TM35_000351440"/>
<evidence type="ECO:0000256" key="1">
    <source>
        <dbReference type="SAM" id="MobiDB-lite"/>
    </source>
</evidence>
<feature type="compositionally biased region" description="Basic and acidic residues" evidence="1">
    <location>
        <begin position="380"/>
        <end position="389"/>
    </location>
</feature>
<accession>A0A1X0NMP9</accession>
<feature type="region of interest" description="Disordered" evidence="1">
    <location>
        <begin position="1"/>
        <end position="132"/>
    </location>
</feature>
<protein>
    <submittedName>
        <fullName evidence="2">Uncharacterized protein</fullName>
    </submittedName>
</protein>
<gene>
    <name evidence="2" type="ORF">TM35_000351440</name>
</gene>
<feature type="compositionally biased region" description="Low complexity" evidence="1">
    <location>
        <begin position="497"/>
        <end position="507"/>
    </location>
</feature>
<dbReference type="Proteomes" id="UP000192257">
    <property type="component" value="Unassembled WGS sequence"/>
</dbReference>
<feature type="compositionally biased region" description="Basic residues" evidence="1">
    <location>
        <begin position="441"/>
        <end position="455"/>
    </location>
</feature>
<dbReference type="OrthoDB" id="246014at2759"/>
<comment type="caution">
    <text evidence="2">The sequence shown here is derived from an EMBL/GenBank/DDBJ whole genome shotgun (WGS) entry which is preliminary data.</text>
</comment>
<dbReference type="RefSeq" id="XP_028879466.1">
    <property type="nucleotide sequence ID" value="XM_029029197.1"/>
</dbReference>
<organism evidence="2 3">
    <name type="scientific">Trypanosoma theileri</name>
    <dbReference type="NCBI Taxonomy" id="67003"/>
    <lineage>
        <taxon>Eukaryota</taxon>
        <taxon>Discoba</taxon>
        <taxon>Euglenozoa</taxon>
        <taxon>Kinetoplastea</taxon>
        <taxon>Metakinetoplastina</taxon>
        <taxon>Trypanosomatida</taxon>
        <taxon>Trypanosomatidae</taxon>
        <taxon>Trypanosoma</taxon>
    </lineage>
</organism>
<dbReference type="EMBL" id="NBCO01000035">
    <property type="protein sequence ID" value="ORC85400.1"/>
    <property type="molecule type" value="Genomic_DNA"/>
</dbReference>
<feature type="region of interest" description="Disordered" evidence="1">
    <location>
        <begin position="192"/>
        <end position="220"/>
    </location>
</feature>
<feature type="compositionally biased region" description="Low complexity" evidence="1">
    <location>
        <begin position="456"/>
        <end position="469"/>
    </location>
</feature>
<feature type="region of interest" description="Disordered" evidence="1">
    <location>
        <begin position="512"/>
        <end position="531"/>
    </location>
</feature>
<dbReference type="GeneID" id="39988977"/>
<feature type="compositionally biased region" description="Basic residues" evidence="1">
    <location>
        <begin position="472"/>
        <end position="481"/>
    </location>
</feature>
<reference evidence="2 3" key="1">
    <citation type="submission" date="2017-03" db="EMBL/GenBank/DDBJ databases">
        <title>An alternative strategy for trypanosome survival in the mammalian bloodstream revealed through genome and transcriptome analysis of the ubiquitous bovine parasite Trypanosoma (Megatrypanum) theileri.</title>
        <authorList>
            <person name="Kelly S."/>
            <person name="Ivens A."/>
            <person name="Mott A."/>
            <person name="O'Neill E."/>
            <person name="Emms D."/>
            <person name="Macleod O."/>
            <person name="Voorheis P."/>
            <person name="Matthews J."/>
            <person name="Matthews K."/>
            <person name="Carrington M."/>
        </authorList>
    </citation>
    <scope>NUCLEOTIDE SEQUENCE [LARGE SCALE GENOMIC DNA]</scope>
    <source>
        <strain evidence="2">Edinburgh</strain>
    </source>
</reference>
<feature type="region of interest" description="Disordered" evidence="1">
    <location>
        <begin position="364"/>
        <end position="507"/>
    </location>
</feature>
<proteinExistence type="predicted"/>
<evidence type="ECO:0000313" key="2">
    <source>
        <dbReference type="EMBL" id="ORC85400.1"/>
    </source>
</evidence>
<evidence type="ECO:0000313" key="3">
    <source>
        <dbReference type="Proteomes" id="UP000192257"/>
    </source>
</evidence>
<feature type="compositionally biased region" description="Basic and acidic residues" evidence="1">
    <location>
        <begin position="406"/>
        <end position="428"/>
    </location>
</feature>
<feature type="compositionally biased region" description="Basic and acidic residues" evidence="1">
    <location>
        <begin position="117"/>
        <end position="132"/>
    </location>
</feature>